<evidence type="ECO:0000313" key="1">
    <source>
        <dbReference type="EMBL" id="KAK7250437.1"/>
    </source>
</evidence>
<reference evidence="1 2" key="1">
    <citation type="submission" date="2024-01" db="EMBL/GenBank/DDBJ databases">
        <title>The genomes of 5 underutilized Papilionoideae crops provide insights into root nodulation and disease resistanc.</title>
        <authorList>
            <person name="Yuan L."/>
        </authorList>
    </citation>
    <scope>NUCLEOTIDE SEQUENCE [LARGE SCALE GENOMIC DNA]</scope>
    <source>
        <strain evidence="1">ZHUSHIDOU_FW_LH</strain>
        <tissue evidence="1">Leaf</tissue>
    </source>
</reference>
<dbReference type="AlphaFoldDB" id="A0AAN9E7R3"/>
<sequence>MSCAGKPLLVLRVGAAAPSRTYTPSSGISSPCTGFCSRRRSPSRCGRHAQPSSSGVSILRSPSFLLLPSIFLRCYETISVSDGCCFFFFFIT</sequence>
<proteinExistence type="predicted"/>
<accession>A0AAN9E7R3</accession>
<keyword evidence="2" id="KW-1185">Reference proteome</keyword>
<comment type="caution">
    <text evidence="1">The sequence shown here is derived from an EMBL/GenBank/DDBJ whole genome shotgun (WGS) entry which is preliminary data.</text>
</comment>
<dbReference type="EMBL" id="JAYWIO010000007">
    <property type="protein sequence ID" value="KAK7250437.1"/>
    <property type="molecule type" value="Genomic_DNA"/>
</dbReference>
<evidence type="ECO:0000313" key="2">
    <source>
        <dbReference type="Proteomes" id="UP001372338"/>
    </source>
</evidence>
<dbReference type="Proteomes" id="UP001372338">
    <property type="component" value="Unassembled WGS sequence"/>
</dbReference>
<protein>
    <submittedName>
        <fullName evidence="1">Uncharacterized protein</fullName>
    </submittedName>
</protein>
<name>A0AAN9E7R3_CROPI</name>
<gene>
    <name evidence="1" type="ORF">RIF29_32877</name>
</gene>
<organism evidence="1 2">
    <name type="scientific">Crotalaria pallida</name>
    <name type="common">Smooth rattlebox</name>
    <name type="synonym">Crotalaria striata</name>
    <dbReference type="NCBI Taxonomy" id="3830"/>
    <lineage>
        <taxon>Eukaryota</taxon>
        <taxon>Viridiplantae</taxon>
        <taxon>Streptophyta</taxon>
        <taxon>Embryophyta</taxon>
        <taxon>Tracheophyta</taxon>
        <taxon>Spermatophyta</taxon>
        <taxon>Magnoliopsida</taxon>
        <taxon>eudicotyledons</taxon>
        <taxon>Gunneridae</taxon>
        <taxon>Pentapetalae</taxon>
        <taxon>rosids</taxon>
        <taxon>fabids</taxon>
        <taxon>Fabales</taxon>
        <taxon>Fabaceae</taxon>
        <taxon>Papilionoideae</taxon>
        <taxon>50 kb inversion clade</taxon>
        <taxon>genistoids sensu lato</taxon>
        <taxon>core genistoids</taxon>
        <taxon>Crotalarieae</taxon>
        <taxon>Crotalaria</taxon>
    </lineage>
</organism>